<proteinExistence type="predicted"/>
<evidence type="ECO:0000313" key="1">
    <source>
        <dbReference type="EMBL" id="CAK8994603.1"/>
    </source>
</evidence>
<gene>
    <name evidence="1" type="ORF">CCMP2556_LOCUS3710</name>
</gene>
<accession>A0ABP0HWL7</accession>
<sequence>MDLLRDKIDDAFGWTNKLLSDDWQQRRAAAQATLLLLDQCADDGKSELLQTKAFTLLLGEKYRSHGETLFAYAEGAWQVSSSGTLTAADLEFLTMALRRAQAYLVQAVGRSYSKGLRCSGLGTQSRFSLADERPLLEWQLGEVSTAKPEQRSQQWWLGLAELARDLRKQLADHSKTLVRNFMRWSDSKMDSKRKPGIAFLDCYLSTSAGKVRQMKKDPRRGCYVLVPAPLVWKAPDHARERLAALLLSTFAKTNGLHILLAQITLAVSRRRQPEIMHCVVGGGADGKSMVLVDLMQAVFGTGFANPACSLLQVEREFQQQGRAFFHCMMLSFDEARRGAGLIEDVLKVFISGGLLPLRRNHEQETHYISFEYCAKNWLLNSADIPLLPAAMETSHSRRFLCTYMRNELTHDPRKVNIEQCCFLADTEAKSFCASSAAVWAFYHDWVFPFMQNTSLDKCYRILSPDNPDSQTAKDTQWFLRRMARLTDATTPDVDSDPSGPAEDIADTEIVQAEKLVREVHAAMTGPFFPPYTVNRFAAVSNPGVGQKTKGSTKRLRSECLQDASLRWPHLVRTVLQPAGKSLKFQRRSVNVVKMERTLGSLCDAPCEVFGTWEQWAWPEDVTGEASWDPFCSGETWT</sequence>
<name>A0ABP0HWL7_9DINO</name>
<organism evidence="1 2">
    <name type="scientific">Durusdinium trenchii</name>
    <dbReference type="NCBI Taxonomy" id="1381693"/>
    <lineage>
        <taxon>Eukaryota</taxon>
        <taxon>Sar</taxon>
        <taxon>Alveolata</taxon>
        <taxon>Dinophyceae</taxon>
        <taxon>Suessiales</taxon>
        <taxon>Symbiodiniaceae</taxon>
        <taxon>Durusdinium</taxon>
    </lineage>
</organism>
<evidence type="ECO:0000313" key="2">
    <source>
        <dbReference type="Proteomes" id="UP001642484"/>
    </source>
</evidence>
<protein>
    <recommendedName>
        <fullName evidence="3">SF3 helicase domain-containing protein</fullName>
    </recommendedName>
</protein>
<evidence type="ECO:0008006" key="3">
    <source>
        <dbReference type="Google" id="ProtNLM"/>
    </source>
</evidence>
<comment type="caution">
    <text evidence="1">The sequence shown here is derived from an EMBL/GenBank/DDBJ whole genome shotgun (WGS) entry which is preliminary data.</text>
</comment>
<keyword evidence="2" id="KW-1185">Reference proteome</keyword>
<reference evidence="1 2" key="1">
    <citation type="submission" date="2024-02" db="EMBL/GenBank/DDBJ databases">
        <authorList>
            <person name="Chen Y."/>
            <person name="Shah S."/>
            <person name="Dougan E. K."/>
            <person name="Thang M."/>
            <person name="Chan C."/>
        </authorList>
    </citation>
    <scope>NUCLEOTIDE SEQUENCE [LARGE SCALE GENOMIC DNA]</scope>
</reference>
<dbReference type="Proteomes" id="UP001642484">
    <property type="component" value="Unassembled WGS sequence"/>
</dbReference>
<dbReference type="EMBL" id="CAXAMN010001464">
    <property type="protein sequence ID" value="CAK8994603.1"/>
    <property type="molecule type" value="Genomic_DNA"/>
</dbReference>